<dbReference type="Proteomes" id="UP000612282">
    <property type="component" value="Unassembled WGS sequence"/>
</dbReference>
<sequence length="123" mass="13087">MGLAERRRATPIADQPCLVAGNGDTAVKAFDQASRPADHPSRPAEDTGSPRPKSRENAAFQPPGPVALFGVTRSVAVTVGCAAASRAWGRLRGLEITMVPAMTLLNGFEWSEHVTHRSGKGRR</sequence>
<proteinExistence type="predicted"/>
<comment type="caution">
    <text evidence="2">The sequence shown here is derived from an EMBL/GenBank/DDBJ whole genome shotgun (WGS) entry which is preliminary data.</text>
</comment>
<evidence type="ECO:0000256" key="1">
    <source>
        <dbReference type="SAM" id="MobiDB-lite"/>
    </source>
</evidence>
<evidence type="ECO:0000313" key="2">
    <source>
        <dbReference type="EMBL" id="GID60080.1"/>
    </source>
</evidence>
<protein>
    <submittedName>
        <fullName evidence="2">Uncharacterized protein</fullName>
    </submittedName>
</protein>
<organism evidence="2 3">
    <name type="scientific">Actinoplanes couchii</name>
    <dbReference type="NCBI Taxonomy" id="403638"/>
    <lineage>
        <taxon>Bacteria</taxon>
        <taxon>Bacillati</taxon>
        <taxon>Actinomycetota</taxon>
        <taxon>Actinomycetes</taxon>
        <taxon>Micromonosporales</taxon>
        <taxon>Micromonosporaceae</taxon>
        <taxon>Actinoplanes</taxon>
    </lineage>
</organism>
<name>A0ABQ3XNN6_9ACTN</name>
<evidence type="ECO:0000313" key="3">
    <source>
        <dbReference type="Proteomes" id="UP000612282"/>
    </source>
</evidence>
<gene>
    <name evidence="2" type="ORF">Aco03nite_084840</name>
</gene>
<feature type="region of interest" description="Disordered" evidence="1">
    <location>
        <begin position="30"/>
        <end position="64"/>
    </location>
</feature>
<feature type="compositionally biased region" description="Basic and acidic residues" evidence="1">
    <location>
        <begin position="36"/>
        <end position="45"/>
    </location>
</feature>
<reference evidence="2 3" key="1">
    <citation type="submission" date="2021-01" db="EMBL/GenBank/DDBJ databases">
        <title>Whole genome shotgun sequence of Actinoplanes couchii NBRC 106145.</title>
        <authorList>
            <person name="Komaki H."/>
            <person name="Tamura T."/>
        </authorList>
    </citation>
    <scope>NUCLEOTIDE SEQUENCE [LARGE SCALE GENOMIC DNA]</scope>
    <source>
        <strain evidence="2 3">NBRC 106145</strain>
    </source>
</reference>
<accession>A0ABQ3XNN6</accession>
<dbReference type="EMBL" id="BOMG01000104">
    <property type="protein sequence ID" value="GID60080.1"/>
    <property type="molecule type" value="Genomic_DNA"/>
</dbReference>
<keyword evidence="3" id="KW-1185">Reference proteome</keyword>